<keyword evidence="5" id="KW-1185">Reference proteome</keyword>
<evidence type="ECO:0000256" key="1">
    <source>
        <dbReference type="ARBA" id="ARBA00022842"/>
    </source>
</evidence>
<evidence type="ECO:0000256" key="2">
    <source>
        <dbReference type="SAM" id="MobiDB-lite"/>
    </source>
</evidence>
<dbReference type="PANTHER" id="PTHR43777">
    <property type="entry name" value="MOLYBDENUM COFACTOR CYTIDYLYLTRANSFERASE"/>
    <property type="match status" value="1"/>
</dbReference>
<evidence type="ECO:0000313" key="5">
    <source>
        <dbReference type="Proteomes" id="UP000190787"/>
    </source>
</evidence>
<evidence type="ECO:0000313" key="4">
    <source>
        <dbReference type="EMBL" id="OOY25715.1"/>
    </source>
</evidence>
<dbReference type="RefSeq" id="WP_158522090.1">
    <property type="nucleotide sequence ID" value="NZ_MPZV01000001.1"/>
</dbReference>
<dbReference type="PANTHER" id="PTHR43777:SF1">
    <property type="entry name" value="MOLYBDENUM COFACTOR CYTIDYLYLTRANSFERASE"/>
    <property type="match status" value="1"/>
</dbReference>
<keyword evidence="1" id="KW-0460">Magnesium</keyword>
<feature type="domain" description="MobA-like NTP transferase" evidence="3">
    <location>
        <begin position="5"/>
        <end position="158"/>
    </location>
</feature>
<feature type="region of interest" description="Disordered" evidence="2">
    <location>
        <begin position="132"/>
        <end position="193"/>
    </location>
</feature>
<dbReference type="InterPro" id="IPR025877">
    <property type="entry name" value="MobA-like_NTP_Trfase"/>
</dbReference>
<dbReference type="Proteomes" id="UP000190787">
    <property type="component" value="Unassembled WGS sequence"/>
</dbReference>
<name>A0ABX3N498_9RHOB</name>
<dbReference type="InterPro" id="IPR029044">
    <property type="entry name" value="Nucleotide-diphossugar_trans"/>
</dbReference>
<gene>
    <name evidence="4" type="ORF">BMI91_04780</name>
</gene>
<proteinExistence type="predicted"/>
<dbReference type="EMBL" id="MPZV01000001">
    <property type="protein sequence ID" value="OOY25715.1"/>
    <property type="molecule type" value="Genomic_DNA"/>
</dbReference>
<dbReference type="SUPFAM" id="SSF53448">
    <property type="entry name" value="Nucleotide-diphospho-sugar transferases"/>
    <property type="match status" value="1"/>
</dbReference>
<comment type="caution">
    <text evidence="4">The sequence shown here is derived from an EMBL/GenBank/DDBJ whole genome shotgun (WGS) entry which is preliminary data.</text>
</comment>
<protein>
    <recommendedName>
        <fullName evidence="3">MobA-like NTP transferase domain-containing protein</fullName>
    </recommendedName>
</protein>
<dbReference type="Pfam" id="PF12804">
    <property type="entry name" value="NTP_transf_3"/>
    <property type="match status" value="1"/>
</dbReference>
<sequence length="193" mass="20605">MRTLGILLAAGASRRFGARDKLLADWNGAPLVLAAARALEASGCDALVAIVSSERVAVSLPPSFKVHHVAPGLPLSESWRAARGVATSRRAERALFVLGDMPFVSTDTLRALVNSDGGSRACTFDGIPMPPALLTAQDSRHAPDQDGDHGARELLRALPPKSLIPLSAEEASDIDTPEDLRHHRVNVRREDRA</sequence>
<organism evidence="4 5">
    <name type="scientific">Thioclava sediminum</name>
    <dbReference type="NCBI Taxonomy" id="1915319"/>
    <lineage>
        <taxon>Bacteria</taxon>
        <taxon>Pseudomonadati</taxon>
        <taxon>Pseudomonadota</taxon>
        <taxon>Alphaproteobacteria</taxon>
        <taxon>Rhodobacterales</taxon>
        <taxon>Paracoccaceae</taxon>
        <taxon>Thioclava</taxon>
    </lineage>
</organism>
<accession>A0ABX3N498</accession>
<dbReference type="Gene3D" id="3.90.550.10">
    <property type="entry name" value="Spore Coat Polysaccharide Biosynthesis Protein SpsA, Chain A"/>
    <property type="match status" value="1"/>
</dbReference>
<feature type="compositionally biased region" description="Basic and acidic residues" evidence="2">
    <location>
        <begin position="138"/>
        <end position="155"/>
    </location>
</feature>
<reference evidence="4 5" key="1">
    <citation type="submission" date="2016-11" db="EMBL/GenBank/DDBJ databases">
        <title>A multilocus sequence analysis scheme for characterization of bacteria in the genus Thioclava.</title>
        <authorList>
            <person name="Liu Y."/>
            <person name="Shao Z."/>
        </authorList>
    </citation>
    <scope>NUCLEOTIDE SEQUENCE [LARGE SCALE GENOMIC DNA]</scope>
    <source>
        <strain evidence="4 5">TAW-CT134</strain>
    </source>
</reference>
<evidence type="ECO:0000259" key="3">
    <source>
        <dbReference type="Pfam" id="PF12804"/>
    </source>
</evidence>